<evidence type="ECO:0000313" key="6">
    <source>
        <dbReference type="Proteomes" id="UP000245884"/>
    </source>
</evidence>
<dbReference type="Pfam" id="PF07724">
    <property type="entry name" value="AAA_2"/>
    <property type="match status" value="1"/>
</dbReference>
<dbReference type="PANTHER" id="PTHR48102:SF7">
    <property type="entry name" value="ATP-DEPENDENT CLP PROTEASE ATP-BINDING SUBUNIT CLPX-LIKE, MITOCHONDRIAL"/>
    <property type="match status" value="1"/>
</dbReference>
<dbReference type="InterPro" id="IPR019489">
    <property type="entry name" value="Clp_ATPase_C"/>
</dbReference>
<evidence type="ECO:0000259" key="4">
    <source>
        <dbReference type="SMART" id="SM01086"/>
    </source>
</evidence>
<dbReference type="OrthoDB" id="1721884at2759"/>
<keyword evidence="5" id="KW-0378">Hydrolase</keyword>
<name>A0A316V196_9BASI</name>
<evidence type="ECO:0000313" key="5">
    <source>
        <dbReference type="EMBL" id="PWN31024.1"/>
    </source>
</evidence>
<dbReference type="Proteomes" id="UP000245884">
    <property type="component" value="Unassembled WGS sequence"/>
</dbReference>
<dbReference type="Gene3D" id="1.10.8.60">
    <property type="match status" value="1"/>
</dbReference>
<gene>
    <name evidence="5" type="ORF">BDZ90DRAFT_258067</name>
</gene>
<accession>A0A316V196</accession>
<evidence type="ECO:0000256" key="1">
    <source>
        <dbReference type="ARBA" id="ARBA00022741"/>
    </source>
</evidence>
<keyword evidence="6" id="KW-1185">Reference proteome</keyword>
<dbReference type="GO" id="GO:0051603">
    <property type="term" value="P:proteolysis involved in protein catabolic process"/>
    <property type="evidence" value="ECO:0007669"/>
    <property type="project" value="TreeGrafter"/>
</dbReference>
<dbReference type="Gene3D" id="3.40.50.300">
    <property type="entry name" value="P-loop containing nucleotide triphosphate hydrolases"/>
    <property type="match status" value="2"/>
</dbReference>
<feature type="region of interest" description="Disordered" evidence="3">
    <location>
        <begin position="218"/>
        <end position="270"/>
    </location>
</feature>
<feature type="compositionally biased region" description="Basic and acidic residues" evidence="3">
    <location>
        <begin position="498"/>
        <end position="511"/>
    </location>
</feature>
<organism evidence="5 6">
    <name type="scientific">Jaminaea rosea</name>
    <dbReference type="NCBI Taxonomy" id="1569628"/>
    <lineage>
        <taxon>Eukaryota</taxon>
        <taxon>Fungi</taxon>
        <taxon>Dikarya</taxon>
        <taxon>Basidiomycota</taxon>
        <taxon>Ustilaginomycotina</taxon>
        <taxon>Exobasidiomycetes</taxon>
        <taxon>Microstromatales</taxon>
        <taxon>Microstromatales incertae sedis</taxon>
        <taxon>Jaminaea</taxon>
    </lineage>
</organism>
<dbReference type="GO" id="GO:0016887">
    <property type="term" value="F:ATP hydrolysis activity"/>
    <property type="evidence" value="ECO:0007669"/>
    <property type="project" value="InterPro"/>
</dbReference>
<dbReference type="SUPFAM" id="SSF52540">
    <property type="entry name" value="P-loop containing nucleoside triphosphate hydrolases"/>
    <property type="match status" value="1"/>
</dbReference>
<dbReference type="GeneID" id="37029850"/>
<feature type="compositionally biased region" description="Low complexity" evidence="3">
    <location>
        <begin position="549"/>
        <end position="570"/>
    </location>
</feature>
<dbReference type="InterPro" id="IPR003959">
    <property type="entry name" value="ATPase_AAA_core"/>
</dbReference>
<dbReference type="STRING" id="1569628.A0A316V196"/>
<protein>
    <submittedName>
        <fullName evidence="5">P-loop containing nucleoside triphosphate hydrolase protein</fullName>
    </submittedName>
</protein>
<feature type="compositionally biased region" description="Low complexity" evidence="3">
    <location>
        <begin position="222"/>
        <end position="268"/>
    </location>
</feature>
<feature type="domain" description="Clp ATPase C-terminal" evidence="4">
    <location>
        <begin position="344"/>
        <end position="460"/>
    </location>
</feature>
<dbReference type="SMART" id="SM01086">
    <property type="entry name" value="ClpB_D2-small"/>
    <property type="match status" value="1"/>
</dbReference>
<dbReference type="AlphaFoldDB" id="A0A316V196"/>
<reference evidence="5 6" key="1">
    <citation type="journal article" date="2018" name="Mol. Biol. Evol.">
        <title>Broad Genomic Sampling Reveals a Smut Pathogenic Ancestry of the Fungal Clade Ustilaginomycotina.</title>
        <authorList>
            <person name="Kijpornyongpan T."/>
            <person name="Mondo S.J."/>
            <person name="Barry K."/>
            <person name="Sandor L."/>
            <person name="Lee J."/>
            <person name="Lipzen A."/>
            <person name="Pangilinan J."/>
            <person name="LaButti K."/>
            <person name="Hainaut M."/>
            <person name="Henrissat B."/>
            <person name="Grigoriev I.V."/>
            <person name="Spatafora J.W."/>
            <person name="Aime M.C."/>
        </authorList>
    </citation>
    <scope>NUCLEOTIDE SEQUENCE [LARGE SCALE GENOMIC DNA]</scope>
    <source>
        <strain evidence="5 6">MCA 5214</strain>
    </source>
</reference>
<evidence type="ECO:0000256" key="3">
    <source>
        <dbReference type="SAM" id="MobiDB-lite"/>
    </source>
</evidence>
<feature type="compositionally biased region" description="Basic residues" evidence="3">
    <location>
        <begin position="587"/>
        <end position="596"/>
    </location>
</feature>
<dbReference type="EMBL" id="KZ819662">
    <property type="protein sequence ID" value="PWN31024.1"/>
    <property type="molecule type" value="Genomic_DNA"/>
</dbReference>
<dbReference type="PANTHER" id="PTHR48102">
    <property type="entry name" value="ATP-DEPENDENT CLP PROTEASE ATP-BINDING SUBUNIT CLPX-LIKE, MITOCHONDRIAL-RELATED"/>
    <property type="match status" value="1"/>
</dbReference>
<dbReference type="InterPro" id="IPR050052">
    <property type="entry name" value="ATP-dep_Clp_protease_ClpX"/>
</dbReference>
<feature type="compositionally biased region" description="Low complexity" evidence="3">
    <location>
        <begin position="512"/>
        <end position="533"/>
    </location>
</feature>
<sequence>MIASRSLAVAMRCRPASSPSIVHRYAHTRTQKAPAAQRRADNWLDDVEPLRKPAAARTSLVPFGLPAPRQLVAHLDDHVIGQERAKKYLAVALFNHYVRVLSNEENDQAGDFEAASGYVGEDVDVIGRRLIAEARRICEQEASETGITVEESDVVKMAQRGIVYIDEVDKLAARRAGSGAGGGGTAASGGGGRDIGGEAVQQALLRILEGCILQVQGPAPRPGSSSLKSSPPSSSPSKGKGRSAAEAGVAGGSSSSSESSINSPMSSGQPTTYNLDTSSVLFVLSGAFVGIEDLIRQRLGSSVDASTSTSTLLSRHLAEADLLSYGLIPEFLGRVPSICPLLPLSEDEMVRILIEPRNSLVEQYRCLLALSGVELKVTKKGLREIAKTAMHGEQREETATGNVDASAASVGSASTTTATGARGLRGILESLLLEVMFLSPGGSIRFALIDADAASGKGDVKVWSRGGRGAWLNAWAEEEEEDSAGRLSGSSVAQGKGAKREQVQRSRDAKTSSRPSSASTVSATPTTSRASPPYRYERYIDPTSQSLIDAAESGGNEGSAPSSSNSSVADRPSRPRLTAAQIDVVARRKSRARLNRPSRVGNVRVSLVD</sequence>
<evidence type="ECO:0000256" key="2">
    <source>
        <dbReference type="ARBA" id="ARBA00022840"/>
    </source>
</evidence>
<keyword evidence="1" id="KW-0547">Nucleotide-binding</keyword>
<dbReference type="GO" id="GO:0005524">
    <property type="term" value="F:ATP binding"/>
    <property type="evidence" value="ECO:0007669"/>
    <property type="project" value="UniProtKB-KW"/>
</dbReference>
<feature type="region of interest" description="Disordered" evidence="3">
    <location>
        <begin position="479"/>
        <end position="535"/>
    </location>
</feature>
<dbReference type="RefSeq" id="XP_025365636.1">
    <property type="nucleotide sequence ID" value="XM_025508027.1"/>
</dbReference>
<keyword evidence="2" id="KW-0067">ATP-binding</keyword>
<feature type="region of interest" description="Disordered" evidence="3">
    <location>
        <begin position="549"/>
        <end position="609"/>
    </location>
</feature>
<dbReference type="InterPro" id="IPR027417">
    <property type="entry name" value="P-loop_NTPase"/>
</dbReference>
<proteinExistence type="predicted"/>